<feature type="transmembrane region" description="Helical" evidence="1">
    <location>
        <begin position="12"/>
        <end position="32"/>
    </location>
</feature>
<evidence type="ECO:0008006" key="4">
    <source>
        <dbReference type="Google" id="ProtNLM"/>
    </source>
</evidence>
<sequence>MNDLASTVPTRFDLILFVMGIALLGGGALGALTVVPLSMAGGAGTLVASAAMFDGLARNPPTDA</sequence>
<reference evidence="2 3" key="1">
    <citation type="submission" date="2015-12" db="EMBL/GenBank/DDBJ databases">
        <title>Haloprofundus marisrubri gen. nov., sp. nov., an extremely halophilic archaeon isolated from the Discovery deep brine-seawater interface in the Red Sea.</title>
        <authorList>
            <person name="Zhang G."/>
            <person name="Stingl U."/>
            <person name="Rashid M."/>
        </authorList>
    </citation>
    <scope>NUCLEOTIDE SEQUENCE [LARGE SCALE GENOMIC DNA]</scope>
    <source>
        <strain evidence="2 3">SB9</strain>
    </source>
</reference>
<dbReference type="EMBL" id="LOPU01000029">
    <property type="protein sequence ID" value="KTG09152.1"/>
    <property type="molecule type" value="Genomic_DNA"/>
</dbReference>
<dbReference type="Pfam" id="PF26047">
    <property type="entry name" value="DUF8015"/>
    <property type="match status" value="1"/>
</dbReference>
<keyword evidence="1" id="KW-0812">Transmembrane</keyword>
<dbReference type="Proteomes" id="UP000054387">
    <property type="component" value="Unassembled WGS sequence"/>
</dbReference>
<keyword evidence="1" id="KW-0472">Membrane</keyword>
<dbReference type="RefSeq" id="WP_058582305.1">
    <property type="nucleotide sequence ID" value="NZ_LOPU01000029.1"/>
</dbReference>
<evidence type="ECO:0000256" key="1">
    <source>
        <dbReference type="SAM" id="Phobius"/>
    </source>
</evidence>
<gene>
    <name evidence="2" type="ORF">AUR64_15260</name>
</gene>
<evidence type="ECO:0000313" key="3">
    <source>
        <dbReference type="Proteomes" id="UP000054387"/>
    </source>
</evidence>
<evidence type="ECO:0000313" key="2">
    <source>
        <dbReference type="EMBL" id="KTG09152.1"/>
    </source>
</evidence>
<dbReference type="AlphaFoldDB" id="A0A0W1R7G0"/>
<comment type="caution">
    <text evidence="2">The sequence shown here is derived from an EMBL/GenBank/DDBJ whole genome shotgun (WGS) entry which is preliminary data.</text>
</comment>
<dbReference type="InterPro" id="IPR058328">
    <property type="entry name" value="DUF8015"/>
</dbReference>
<keyword evidence="1" id="KW-1133">Transmembrane helix</keyword>
<protein>
    <recommendedName>
        <fullName evidence="4">Sulfite exporter TauE/SafE family protein</fullName>
    </recommendedName>
</protein>
<name>A0A0W1R7G0_9EURY</name>
<proteinExistence type="predicted"/>
<accession>A0A0W1R7G0</accession>
<organism evidence="2 3">
    <name type="scientific">Haloprofundus marisrubri</name>
    <dbReference type="NCBI Taxonomy" id="1514971"/>
    <lineage>
        <taxon>Archaea</taxon>
        <taxon>Methanobacteriati</taxon>
        <taxon>Methanobacteriota</taxon>
        <taxon>Stenosarchaea group</taxon>
        <taxon>Halobacteria</taxon>
        <taxon>Halobacteriales</taxon>
        <taxon>Haloferacaceae</taxon>
        <taxon>Haloprofundus</taxon>
    </lineage>
</organism>
<keyword evidence="3" id="KW-1185">Reference proteome</keyword>